<feature type="compositionally biased region" description="Pro residues" evidence="1">
    <location>
        <begin position="28"/>
        <end position="48"/>
    </location>
</feature>
<evidence type="ECO:0000256" key="2">
    <source>
        <dbReference type="SAM" id="SignalP"/>
    </source>
</evidence>
<keyword evidence="4" id="KW-1185">Reference proteome</keyword>
<name>A0A0P6YBH5_9CHLR</name>
<dbReference type="PANTHER" id="PTHR43649:SF12">
    <property type="entry name" value="DIACETYLCHITOBIOSE BINDING PROTEIN DASA"/>
    <property type="match status" value="1"/>
</dbReference>
<dbReference type="Pfam" id="PF13416">
    <property type="entry name" value="SBP_bac_8"/>
    <property type="match status" value="1"/>
</dbReference>
<organism evidence="3 4">
    <name type="scientific">Levilinea saccharolytica</name>
    <dbReference type="NCBI Taxonomy" id="229921"/>
    <lineage>
        <taxon>Bacteria</taxon>
        <taxon>Bacillati</taxon>
        <taxon>Chloroflexota</taxon>
        <taxon>Anaerolineae</taxon>
        <taxon>Anaerolineales</taxon>
        <taxon>Anaerolineaceae</taxon>
        <taxon>Levilinea</taxon>
    </lineage>
</organism>
<sequence>MKSLWLLSAAALLLSACQPAVSLFTPTPQPTAAPPAQSPTPQLSPSPAPTAVSTQILTVWVPPGFDPRGQVRGADVLLARIRAFEDQNPGVQVKIRVKAPNGPGGLLESLSAATLAAPEALPSLVLLSRTDLETAALKGLVFPLDDLTAVMDEPDWFAYAAQLASLDGSLFGLPFAGDALLLLYRAEKVGSAPVQTWDDVMSRGQPLIFPAGDPQALMTLALYRSLDGPLEDELGRPALDPVRLAQVFSLYAEGAQQGAFPYWLGQFQTDGQAWQGYREPRGTWVVTWSSRYLAELPVDTAAAQLPSLGDHAYTLATGWLWAMPDPHPERREMAVRLAEFLTASEFQQEWSAAAGYLPTRPSALAAWNNQSLQSMLNQAALSAETRPANDLVASIGPVLQEAVLQVIKSQSDPLQAAEAAAERLRETQSP</sequence>
<dbReference type="InterPro" id="IPR006059">
    <property type="entry name" value="SBP"/>
</dbReference>
<reference evidence="3 4" key="1">
    <citation type="submission" date="2015-07" db="EMBL/GenBank/DDBJ databases">
        <title>Genome sequence of Levilinea saccharolytica DSM 16555.</title>
        <authorList>
            <person name="Hemp J."/>
            <person name="Ward L.M."/>
            <person name="Pace L.A."/>
            <person name="Fischer W.W."/>
        </authorList>
    </citation>
    <scope>NUCLEOTIDE SEQUENCE [LARGE SCALE GENOMIC DNA]</scope>
    <source>
        <strain evidence="3 4">KIBI-1</strain>
    </source>
</reference>
<dbReference type="AlphaFoldDB" id="A0A0P6YBH5"/>
<protein>
    <recommendedName>
        <fullName evidence="5">ABC-type sugar transport system, periplasmic component</fullName>
    </recommendedName>
</protein>
<dbReference type="EMBL" id="LGCM01000019">
    <property type="protein sequence ID" value="KPL87497.1"/>
    <property type="molecule type" value="Genomic_DNA"/>
</dbReference>
<dbReference type="PROSITE" id="PS51257">
    <property type="entry name" value="PROKAR_LIPOPROTEIN"/>
    <property type="match status" value="1"/>
</dbReference>
<evidence type="ECO:0000313" key="3">
    <source>
        <dbReference type="EMBL" id="KPL87497.1"/>
    </source>
</evidence>
<feature type="region of interest" description="Disordered" evidence="1">
    <location>
        <begin position="28"/>
        <end position="49"/>
    </location>
</feature>
<dbReference type="Gene3D" id="3.40.190.10">
    <property type="entry name" value="Periplasmic binding protein-like II"/>
    <property type="match status" value="1"/>
</dbReference>
<accession>A0A0P6YBH5</accession>
<comment type="caution">
    <text evidence="3">The sequence shown here is derived from an EMBL/GenBank/DDBJ whole genome shotgun (WGS) entry which is preliminary data.</text>
</comment>
<dbReference type="SUPFAM" id="SSF53850">
    <property type="entry name" value="Periplasmic binding protein-like II"/>
    <property type="match status" value="1"/>
</dbReference>
<evidence type="ECO:0000256" key="1">
    <source>
        <dbReference type="SAM" id="MobiDB-lite"/>
    </source>
</evidence>
<dbReference type="PANTHER" id="PTHR43649">
    <property type="entry name" value="ARABINOSE-BINDING PROTEIN-RELATED"/>
    <property type="match status" value="1"/>
</dbReference>
<dbReference type="STRING" id="229921.ADN01_04965"/>
<proteinExistence type="predicted"/>
<dbReference type="PATRIC" id="fig|229921.5.peg.3347"/>
<dbReference type="InterPro" id="IPR050490">
    <property type="entry name" value="Bact_solute-bd_prot1"/>
</dbReference>
<evidence type="ECO:0008006" key="5">
    <source>
        <dbReference type="Google" id="ProtNLM"/>
    </source>
</evidence>
<feature type="signal peptide" evidence="2">
    <location>
        <begin position="1"/>
        <end position="22"/>
    </location>
</feature>
<dbReference type="Proteomes" id="UP000050501">
    <property type="component" value="Unassembled WGS sequence"/>
</dbReference>
<dbReference type="RefSeq" id="WP_075070971.1">
    <property type="nucleotide sequence ID" value="NZ_LGCM01000019.1"/>
</dbReference>
<feature type="chain" id="PRO_5006133505" description="ABC-type sugar transport system, periplasmic component" evidence="2">
    <location>
        <begin position="23"/>
        <end position="430"/>
    </location>
</feature>
<gene>
    <name evidence="3" type="ORF">ADN01_04965</name>
</gene>
<keyword evidence="2" id="KW-0732">Signal</keyword>
<evidence type="ECO:0000313" key="4">
    <source>
        <dbReference type="Proteomes" id="UP000050501"/>
    </source>
</evidence>